<feature type="region of interest" description="Disordered" evidence="1">
    <location>
        <begin position="1"/>
        <end position="54"/>
    </location>
</feature>
<dbReference type="EMBL" id="JAUSTZ010000021">
    <property type="protein sequence ID" value="MDQ0228439.1"/>
    <property type="molecule type" value="Genomic_DNA"/>
</dbReference>
<comment type="caution">
    <text evidence="2">The sequence shown here is derived from an EMBL/GenBank/DDBJ whole genome shotgun (WGS) entry which is preliminary data.</text>
</comment>
<keyword evidence="3" id="KW-1185">Reference proteome</keyword>
<gene>
    <name evidence="2" type="ORF">J2S02_004822</name>
</gene>
<evidence type="ECO:0000256" key="1">
    <source>
        <dbReference type="SAM" id="MobiDB-lite"/>
    </source>
</evidence>
<dbReference type="RefSeq" id="WP_174880904.1">
    <property type="nucleotide sequence ID" value="NZ_CADEPK010000283.1"/>
</dbReference>
<dbReference type="Proteomes" id="UP001232245">
    <property type="component" value="Unassembled WGS sequence"/>
</dbReference>
<name>A0ABT9Z928_9BACI</name>
<feature type="compositionally biased region" description="Basic and acidic residues" evidence="1">
    <location>
        <begin position="45"/>
        <end position="54"/>
    </location>
</feature>
<sequence length="54" mass="6536">MKNSLHGPVKVSYLSPEELEKYRNKHKKKPFGKQPRQADWRWPQNRKDGNNELF</sequence>
<reference evidence="2 3" key="1">
    <citation type="submission" date="2023-07" db="EMBL/GenBank/DDBJ databases">
        <title>Genomic Encyclopedia of Type Strains, Phase IV (KMG-IV): sequencing the most valuable type-strain genomes for metagenomic binning, comparative biology and taxonomic classification.</title>
        <authorList>
            <person name="Goeker M."/>
        </authorList>
    </citation>
    <scope>NUCLEOTIDE SEQUENCE [LARGE SCALE GENOMIC DNA]</scope>
    <source>
        <strain evidence="2 3">DSM 17723</strain>
    </source>
</reference>
<accession>A0ABT9Z928</accession>
<proteinExistence type="predicted"/>
<organism evidence="2 3">
    <name type="scientific">Metabacillus niabensis</name>
    <dbReference type="NCBI Taxonomy" id="324854"/>
    <lineage>
        <taxon>Bacteria</taxon>
        <taxon>Bacillati</taxon>
        <taxon>Bacillota</taxon>
        <taxon>Bacilli</taxon>
        <taxon>Bacillales</taxon>
        <taxon>Bacillaceae</taxon>
        <taxon>Metabacillus</taxon>
    </lineage>
</organism>
<evidence type="ECO:0000313" key="3">
    <source>
        <dbReference type="Proteomes" id="UP001232245"/>
    </source>
</evidence>
<protein>
    <submittedName>
        <fullName evidence="2">Uncharacterized protein</fullName>
    </submittedName>
</protein>
<evidence type="ECO:0000313" key="2">
    <source>
        <dbReference type="EMBL" id="MDQ0228439.1"/>
    </source>
</evidence>